<evidence type="ECO:0000313" key="2">
    <source>
        <dbReference type="EMBL" id="PWN05447.1"/>
    </source>
</evidence>
<evidence type="ECO:0000313" key="3">
    <source>
        <dbReference type="Proteomes" id="UP000245533"/>
    </source>
</evidence>
<dbReference type="Proteomes" id="UP000245533">
    <property type="component" value="Unassembled WGS sequence"/>
</dbReference>
<name>A0A316TLK2_9BACT</name>
<dbReference type="InterPro" id="IPR041682">
    <property type="entry name" value="AAA_14"/>
</dbReference>
<keyword evidence="3" id="KW-1185">Reference proteome</keyword>
<keyword evidence="2" id="KW-0547">Nucleotide-binding</keyword>
<dbReference type="InterPro" id="IPR003593">
    <property type="entry name" value="AAA+_ATPase"/>
</dbReference>
<protein>
    <submittedName>
        <fullName evidence="2">ATP-binding protein</fullName>
    </submittedName>
</protein>
<evidence type="ECO:0000259" key="1">
    <source>
        <dbReference type="SMART" id="SM00382"/>
    </source>
</evidence>
<accession>A0A316TLK2</accession>
<dbReference type="EMBL" id="QGGB01000010">
    <property type="protein sequence ID" value="PWN05447.1"/>
    <property type="molecule type" value="Genomic_DNA"/>
</dbReference>
<dbReference type="InterPro" id="IPR027417">
    <property type="entry name" value="P-loop_NTPase"/>
</dbReference>
<dbReference type="Gene3D" id="3.40.50.300">
    <property type="entry name" value="P-loop containing nucleotide triphosphate hydrolases"/>
    <property type="match status" value="1"/>
</dbReference>
<dbReference type="OrthoDB" id="9778168at2"/>
<gene>
    <name evidence="2" type="ORF">DDZ15_15390</name>
</gene>
<dbReference type="SUPFAM" id="SSF52540">
    <property type="entry name" value="P-loop containing nucleoside triphosphate hydrolases"/>
    <property type="match status" value="1"/>
</dbReference>
<dbReference type="RefSeq" id="WP_109648002.1">
    <property type="nucleotide sequence ID" value="NZ_QGGB01000010.1"/>
</dbReference>
<dbReference type="Pfam" id="PF13173">
    <property type="entry name" value="AAA_14"/>
    <property type="match status" value="1"/>
</dbReference>
<sequence length="386" mass="43395">MSEYIPRIADDQVQDSLKRNPVTALLGPRQCGKSTLVKNLTRSRDDVIYLDLERPSDLQKLDDAEWFLQSQSDKLVCLDEIQRKQDLFPVIRSIVDSDRKAGRFLILGSASRDLIRQSSESLAGRISYKKLTPFLWAEVEGKVTLEEYLNRGGFPLSLLAPQDNDAYEWRIDFISTFLERDLLQFAGFTTVTMSRLWQMLAHNNGQTLNLSKIGESLGVSHTTVRHYVDLLEGTFMVTQLRPWSGNAKKRVVKTPKVYICDTGLTAALLQLRSFDQLAGHPVFGSLWEAAVLAQIRAWFPDAGLSFYRSSHGHEIDILITHHEKIISIECKASLSPALNASFYKAAEDVKPGHVLVAAPVDHGYPMKKGIDVVSLSELPEKVRSLL</sequence>
<dbReference type="PANTHER" id="PTHR43566:SF2">
    <property type="entry name" value="DUF4143 DOMAIN-CONTAINING PROTEIN"/>
    <property type="match status" value="1"/>
</dbReference>
<dbReference type="GO" id="GO:0005524">
    <property type="term" value="F:ATP binding"/>
    <property type="evidence" value="ECO:0007669"/>
    <property type="project" value="UniProtKB-KW"/>
</dbReference>
<dbReference type="PANTHER" id="PTHR43566">
    <property type="entry name" value="CONSERVED PROTEIN"/>
    <property type="match status" value="1"/>
</dbReference>
<dbReference type="Pfam" id="PF13635">
    <property type="entry name" value="DUF4143"/>
    <property type="match status" value="1"/>
</dbReference>
<feature type="domain" description="AAA+ ATPase" evidence="1">
    <location>
        <begin position="19"/>
        <end position="132"/>
    </location>
</feature>
<dbReference type="SMART" id="SM00382">
    <property type="entry name" value="AAA"/>
    <property type="match status" value="1"/>
</dbReference>
<keyword evidence="2" id="KW-0067">ATP-binding</keyword>
<reference evidence="2 3" key="1">
    <citation type="submission" date="2018-05" db="EMBL/GenBank/DDBJ databases">
        <title>Rhodohalobacter halophilus gen. nov., sp. nov., a moderately halophilic member of the family Balneolaceae.</title>
        <authorList>
            <person name="Liu Z.-W."/>
        </authorList>
    </citation>
    <scope>NUCLEOTIDE SEQUENCE [LARGE SCALE GENOMIC DNA]</scope>
    <source>
        <strain evidence="2 3">8A47</strain>
    </source>
</reference>
<dbReference type="AlphaFoldDB" id="A0A316TLK2"/>
<comment type="caution">
    <text evidence="2">The sequence shown here is derived from an EMBL/GenBank/DDBJ whole genome shotgun (WGS) entry which is preliminary data.</text>
</comment>
<proteinExistence type="predicted"/>
<organism evidence="2 3">
    <name type="scientific">Rhodohalobacter mucosus</name>
    <dbReference type="NCBI Taxonomy" id="2079485"/>
    <lineage>
        <taxon>Bacteria</taxon>
        <taxon>Pseudomonadati</taxon>
        <taxon>Balneolota</taxon>
        <taxon>Balneolia</taxon>
        <taxon>Balneolales</taxon>
        <taxon>Balneolaceae</taxon>
        <taxon>Rhodohalobacter</taxon>
    </lineage>
</organism>
<dbReference type="InterPro" id="IPR025420">
    <property type="entry name" value="DUF4143"/>
</dbReference>